<name>A0A1Y0EQ66_9BURK</name>
<dbReference type="InterPro" id="IPR000531">
    <property type="entry name" value="Beta-barrel_TonB"/>
</dbReference>
<dbReference type="PANTHER" id="PTHR32552:SF74">
    <property type="entry name" value="HYDROXAMATE SIDEROPHORE RECEPTOR FHUE"/>
    <property type="match status" value="1"/>
</dbReference>
<dbReference type="CDD" id="cd01347">
    <property type="entry name" value="ligand_gated_channel"/>
    <property type="match status" value="1"/>
</dbReference>
<evidence type="ECO:0000256" key="13">
    <source>
        <dbReference type="ARBA" id="ARBA00023237"/>
    </source>
</evidence>
<dbReference type="PANTHER" id="PTHR32552">
    <property type="entry name" value="FERRICHROME IRON RECEPTOR-RELATED"/>
    <property type="match status" value="1"/>
</dbReference>
<evidence type="ECO:0000259" key="18">
    <source>
        <dbReference type="Pfam" id="PF00593"/>
    </source>
</evidence>
<evidence type="ECO:0000259" key="19">
    <source>
        <dbReference type="Pfam" id="PF07715"/>
    </source>
</evidence>
<evidence type="ECO:0000313" key="21">
    <source>
        <dbReference type="Proteomes" id="UP000196138"/>
    </source>
</evidence>
<keyword evidence="3 14" id="KW-0813">Transport</keyword>
<keyword evidence="5" id="KW-0410">Iron transport</keyword>
<dbReference type="Gene3D" id="2.170.130.10">
    <property type="entry name" value="TonB-dependent receptor, plug domain"/>
    <property type="match status" value="1"/>
</dbReference>
<evidence type="ECO:0000256" key="8">
    <source>
        <dbReference type="ARBA" id="ARBA00023004"/>
    </source>
</evidence>
<evidence type="ECO:0000256" key="4">
    <source>
        <dbReference type="ARBA" id="ARBA00022452"/>
    </source>
</evidence>
<keyword evidence="11 14" id="KW-0472">Membrane</keyword>
<gene>
    <name evidence="20" type="ORF">CCO03_14625</name>
</gene>
<keyword evidence="9" id="KW-0406">Ion transport</keyword>
<dbReference type="GO" id="GO:0015344">
    <property type="term" value="F:siderophore uptake transmembrane transporter activity"/>
    <property type="evidence" value="ECO:0007669"/>
    <property type="project" value="TreeGrafter"/>
</dbReference>
<dbReference type="GO" id="GO:0038023">
    <property type="term" value="F:signaling receptor activity"/>
    <property type="evidence" value="ECO:0007669"/>
    <property type="project" value="InterPro"/>
</dbReference>
<dbReference type="SUPFAM" id="SSF56935">
    <property type="entry name" value="Porins"/>
    <property type="match status" value="1"/>
</dbReference>
<dbReference type="Gene3D" id="2.40.170.20">
    <property type="entry name" value="TonB-dependent receptor, beta-barrel domain"/>
    <property type="match status" value="1"/>
</dbReference>
<keyword evidence="7 17" id="KW-0732">Signal</keyword>
<evidence type="ECO:0000256" key="2">
    <source>
        <dbReference type="ARBA" id="ARBA00009810"/>
    </source>
</evidence>
<keyword evidence="10 16" id="KW-0798">TonB box</keyword>
<feature type="short sequence motif" description="TonB C-terminal box" evidence="15">
    <location>
        <begin position="714"/>
        <end position="731"/>
    </location>
</feature>
<feature type="chain" id="PRO_5012507970" evidence="17">
    <location>
        <begin position="24"/>
        <end position="731"/>
    </location>
</feature>
<dbReference type="GO" id="GO:0015891">
    <property type="term" value="P:siderophore transport"/>
    <property type="evidence" value="ECO:0007669"/>
    <property type="project" value="InterPro"/>
</dbReference>
<accession>A0A1Y0EQ66</accession>
<dbReference type="PROSITE" id="PS52016">
    <property type="entry name" value="TONB_DEPENDENT_REC_3"/>
    <property type="match status" value="1"/>
</dbReference>
<reference evidence="20 21" key="1">
    <citation type="submission" date="2017-05" db="EMBL/GenBank/DDBJ databases">
        <authorList>
            <person name="Song R."/>
            <person name="Chenine A.L."/>
            <person name="Ruprecht R.M."/>
        </authorList>
    </citation>
    <scope>NUCLEOTIDE SEQUENCE [LARGE SCALE GENOMIC DNA]</scope>
    <source>
        <strain evidence="20 21">DSM 26136</strain>
    </source>
</reference>
<evidence type="ECO:0000256" key="3">
    <source>
        <dbReference type="ARBA" id="ARBA00022448"/>
    </source>
</evidence>
<dbReference type="InterPro" id="IPR010105">
    <property type="entry name" value="TonB_sidphr_rcpt"/>
</dbReference>
<evidence type="ECO:0000256" key="11">
    <source>
        <dbReference type="ARBA" id="ARBA00023136"/>
    </source>
</evidence>
<evidence type="ECO:0000256" key="9">
    <source>
        <dbReference type="ARBA" id="ARBA00023065"/>
    </source>
</evidence>
<comment type="subcellular location">
    <subcellularLocation>
        <location evidence="1 14">Cell outer membrane</location>
        <topology evidence="1 14">Multi-pass membrane protein</topology>
    </subcellularLocation>
</comment>
<evidence type="ECO:0000256" key="17">
    <source>
        <dbReference type="SAM" id="SignalP"/>
    </source>
</evidence>
<feature type="domain" description="TonB-dependent receptor plug" evidence="19">
    <location>
        <begin position="79"/>
        <end position="177"/>
    </location>
</feature>
<dbReference type="InterPro" id="IPR039426">
    <property type="entry name" value="TonB-dep_rcpt-like"/>
</dbReference>
<evidence type="ECO:0000256" key="14">
    <source>
        <dbReference type="PROSITE-ProRule" id="PRU01360"/>
    </source>
</evidence>
<protein>
    <submittedName>
        <fullName evidence="20">TonB-dependent siderophore receptor</fullName>
    </submittedName>
</protein>
<evidence type="ECO:0000256" key="5">
    <source>
        <dbReference type="ARBA" id="ARBA00022496"/>
    </source>
</evidence>
<evidence type="ECO:0000256" key="1">
    <source>
        <dbReference type="ARBA" id="ARBA00004571"/>
    </source>
</evidence>
<evidence type="ECO:0000256" key="7">
    <source>
        <dbReference type="ARBA" id="ARBA00022729"/>
    </source>
</evidence>
<dbReference type="RefSeq" id="WP_087282225.1">
    <property type="nucleotide sequence ID" value="NZ_CP021455.1"/>
</dbReference>
<keyword evidence="12 20" id="KW-0675">Receptor</keyword>
<feature type="signal peptide" evidence="17">
    <location>
        <begin position="1"/>
        <end position="23"/>
    </location>
</feature>
<dbReference type="NCBIfam" id="TIGR01783">
    <property type="entry name" value="TonB-siderophor"/>
    <property type="match status" value="1"/>
</dbReference>
<comment type="similarity">
    <text evidence="2 14 16">Belongs to the TonB-dependent receptor family.</text>
</comment>
<organism evidence="20 21">
    <name type="scientific">Comamonas serinivorans</name>
    <dbReference type="NCBI Taxonomy" id="1082851"/>
    <lineage>
        <taxon>Bacteria</taxon>
        <taxon>Pseudomonadati</taxon>
        <taxon>Pseudomonadota</taxon>
        <taxon>Betaproteobacteria</taxon>
        <taxon>Burkholderiales</taxon>
        <taxon>Comamonadaceae</taxon>
        <taxon>Comamonas</taxon>
    </lineage>
</organism>
<evidence type="ECO:0000256" key="6">
    <source>
        <dbReference type="ARBA" id="ARBA00022692"/>
    </source>
</evidence>
<sequence>MSLSRLASSVRPLSVLCSALALAYPLAHAQSVEGQASPGAEAGQTLPSVTVRATSDPATEKSGSLTTSNVSVFKGVKSIRSIPQPVTVVTREYLDERVLPDLHDVLQNTPGVSVDYTDSERVTYFSRGHAIDSLQVDGLSFSFSGSAFAQPDTAVLDRIEVLRGASGMLRGSGNPSATVNMVRKRPTSKTFEGSVGLSLGSWDRKRTELDLSGPLNAAGTLRGRMVAVTDKKDFFQDVKQEDRKVFYGVLQADLTPRTTATVSFQHTDLDASGSWGNIPRNFDGSSLNLPRNLYLGAAWNAWNRTNQQAFGEVEHRFDNDWTLKVSGAYTTYRLDDFRQSYFTRTSTTNPYQMTVTQSVYEGAKNDQYALGAVAEGPFSLFGRRHRLVVGVDALRNKAYDSHGQGNMNPVVVDDIRNWDPHSYPAPTYVSNGSSKPVDTRQQGIFTTARFSVTDPLTLMVGGRLSWYSVNSSVNPANSYKPGRQFTPYVGAIYDLNEQLSVYASYTEIFAPQNSKGVDGGVLQPVTGKDFEAGIKGEFFDGKLNGSLALFRVNNVGKAVEAAVSPSGCWDPTASCYVADGKTRSQGFEVDLSGEILPGWQVMGGYTNTRTKYLRDSNAGNVDQPLRSIDPRHALRLFTSYRFSGALQGLTIGGGVNAYSDGYARSGAVTARQGGYAVYNAMVGYKVNDTYSVQLNINNLFDKVYFKKYAATGISNYYGDPRNVMLTLRVKF</sequence>
<keyword evidence="13 14" id="KW-0998">Cell outer membrane</keyword>
<dbReference type="AlphaFoldDB" id="A0A1Y0EQ66"/>
<keyword evidence="4 14" id="KW-1134">Transmembrane beta strand</keyword>
<keyword evidence="21" id="KW-1185">Reference proteome</keyword>
<dbReference type="GO" id="GO:0009279">
    <property type="term" value="C:cell outer membrane"/>
    <property type="evidence" value="ECO:0007669"/>
    <property type="project" value="UniProtKB-SubCell"/>
</dbReference>
<keyword evidence="6 14" id="KW-0812">Transmembrane</keyword>
<dbReference type="Pfam" id="PF07715">
    <property type="entry name" value="Plug"/>
    <property type="match status" value="1"/>
</dbReference>
<evidence type="ECO:0000256" key="15">
    <source>
        <dbReference type="PROSITE-ProRule" id="PRU10144"/>
    </source>
</evidence>
<evidence type="ECO:0000256" key="10">
    <source>
        <dbReference type="ARBA" id="ARBA00023077"/>
    </source>
</evidence>
<dbReference type="Proteomes" id="UP000196138">
    <property type="component" value="Chromosome"/>
</dbReference>
<dbReference type="InterPro" id="IPR037066">
    <property type="entry name" value="Plug_dom_sf"/>
</dbReference>
<evidence type="ECO:0000313" key="20">
    <source>
        <dbReference type="EMBL" id="ARU05753.1"/>
    </source>
</evidence>
<dbReference type="InterPro" id="IPR036942">
    <property type="entry name" value="Beta-barrel_TonB_sf"/>
</dbReference>
<evidence type="ECO:0000256" key="16">
    <source>
        <dbReference type="RuleBase" id="RU003357"/>
    </source>
</evidence>
<dbReference type="PROSITE" id="PS01156">
    <property type="entry name" value="TONB_DEPENDENT_REC_2"/>
    <property type="match status" value="1"/>
</dbReference>
<keyword evidence="8" id="KW-0408">Iron</keyword>
<feature type="domain" description="TonB-dependent receptor-like beta-barrel" evidence="18">
    <location>
        <begin position="253"/>
        <end position="699"/>
    </location>
</feature>
<dbReference type="InterPro" id="IPR012910">
    <property type="entry name" value="Plug_dom"/>
</dbReference>
<dbReference type="InterPro" id="IPR010917">
    <property type="entry name" value="TonB_rcpt_CS"/>
</dbReference>
<dbReference type="Pfam" id="PF00593">
    <property type="entry name" value="TonB_dep_Rec_b-barrel"/>
    <property type="match status" value="1"/>
</dbReference>
<dbReference type="OrthoDB" id="174652at2"/>
<evidence type="ECO:0000256" key="12">
    <source>
        <dbReference type="ARBA" id="ARBA00023170"/>
    </source>
</evidence>
<dbReference type="KEGG" id="cser:CCO03_14625"/>
<dbReference type="EMBL" id="CP021455">
    <property type="protein sequence ID" value="ARU05753.1"/>
    <property type="molecule type" value="Genomic_DNA"/>
</dbReference>
<proteinExistence type="inferred from homology"/>